<feature type="compositionally biased region" description="Gly residues" evidence="1">
    <location>
        <begin position="1"/>
        <end position="29"/>
    </location>
</feature>
<keyword evidence="3" id="KW-1185">Reference proteome</keyword>
<dbReference type="AlphaFoldDB" id="A0AAW1W738"/>
<evidence type="ECO:0000313" key="3">
    <source>
        <dbReference type="Proteomes" id="UP001457282"/>
    </source>
</evidence>
<evidence type="ECO:0000256" key="1">
    <source>
        <dbReference type="SAM" id="MobiDB-lite"/>
    </source>
</evidence>
<reference evidence="2 3" key="1">
    <citation type="journal article" date="2023" name="G3 (Bethesda)">
        <title>A chromosome-length genome assembly and annotation of blackberry (Rubus argutus, cv. 'Hillquist').</title>
        <authorList>
            <person name="Bruna T."/>
            <person name="Aryal R."/>
            <person name="Dudchenko O."/>
            <person name="Sargent D.J."/>
            <person name="Mead D."/>
            <person name="Buti M."/>
            <person name="Cavallini A."/>
            <person name="Hytonen T."/>
            <person name="Andres J."/>
            <person name="Pham M."/>
            <person name="Weisz D."/>
            <person name="Mascagni F."/>
            <person name="Usai G."/>
            <person name="Natali L."/>
            <person name="Bassil N."/>
            <person name="Fernandez G.E."/>
            <person name="Lomsadze A."/>
            <person name="Armour M."/>
            <person name="Olukolu B."/>
            <person name="Poorten T."/>
            <person name="Britton C."/>
            <person name="Davik J."/>
            <person name="Ashrafi H."/>
            <person name="Aiden E.L."/>
            <person name="Borodovsky M."/>
            <person name="Worthington M."/>
        </authorList>
    </citation>
    <scope>NUCLEOTIDE SEQUENCE [LARGE SCALE GENOMIC DNA]</scope>
    <source>
        <strain evidence="2">PI 553951</strain>
    </source>
</reference>
<sequence length="201" mass="21722">MGPGGRGGGPGGRGGGPHGGPPGWGGPGPGGRPGPGLPGFFGGFCDSIGSWGLLWWPRRASRTRRPTWTATPVDHFIVGQLVTLMFGRLPLLLSLVSRPVSVKREVRHSRHQVPPTKLVNEAFYGLQSGAVDYFAKSYGWAQRIDPGKTKSGYDLCYNRGSWRSNRPHALQTVERLVDQLGQGGPGVENDVVCRPRMVWLM</sequence>
<protein>
    <submittedName>
        <fullName evidence="2">Uncharacterized protein</fullName>
    </submittedName>
</protein>
<comment type="caution">
    <text evidence="2">The sequence shown here is derived from an EMBL/GenBank/DDBJ whole genome shotgun (WGS) entry which is preliminary data.</text>
</comment>
<dbReference type="Proteomes" id="UP001457282">
    <property type="component" value="Unassembled WGS sequence"/>
</dbReference>
<organism evidence="2 3">
    <name type="scientific">Rubus argutus</name>
    <name type="common">Southern blackberry</name>
    <dbReference type="NCBI Taxonomy" id="59490"/>
    <lineage>
        <taxon>Eukaryota</taxon>
        <taxon>Viridiplantae</taxon>
        <taxon>Streptophyta</taxon>
        <taxon>Embryophyta</taxon>
        <taxon>Tracheophyta</taxon>
        <taxon>Spermatophyta</taxon>
        <taxon>Magnoliopsida</taxon>
        <taxon>eudicotyledons</taxon>
        <taxon>Gunneridae</taxon>
        <taxon>Pentapetalae</taxon>
        <taxon>rosids</taxon>
        <taxon>fabids</taxon>
        <taxon>Rosales</taxon>
        <taxon>Rosaceae</taxon>
        <taxon>Rosoideae</taxon>
        <taxon>Rosoideae incertae sedis</taxon>
        <taxon>Rubus</taxon>
    </lineage>
</organism>
<dbReference type="EMBL" id="JBEDUW010000006">
    <property type="protein sequence ID" value="KAK9919648.1"/>
    <property type="molecule type" value="Genomic_DNA"/>
</dbReference>
<name>A0AAW1W738_RUBAR</name>
<evidence type="ECO:0000313" key="2">
    <source>
        <dbReference type="EMBL" id="KAK9919648.1"/>
    </source>
</evidence>
<gene>
    <name evidence="2" type="ORF">M0R45_028234</name>
</gene>
<accession>A0AAW1W738</accession>
<proteinExistence type="predicted"/>
<feature type="region of interest" description="Disordered" evidence="1">
    <location>
        <begin position="1"/>
        <end position="36"/>
    </location>
</feature>